<dbReference type="STRING" id="926559.JoomaDRAFT_1015"/>
<feature type="domain" description="DUF3298" evidence="1">
    <location>
        <begin position="159"/>
        <end position="236"/>
    </location>
</feature>
<evidence type="ECO:0000259" key="2">
    <source>
        <dbReference type="Pfam" id="PF13739"/>
    </source>
</evidence>
<dbReference type="Gene3D" id="3.30.565.40">
    <property type="entry name" value="Fervidobacterium nodosum Rt17-B1 like"/>
    <property type="match status" value="1"/>
</dbReference>
<evidence type="ECO:0008006" key="5">
    <source>
        <dbReference type="Google" id="ProtNLM"/>
    </source>
</evidence>
<dbReference type="PROSITE" id="PS51257">
    <property type="entry name" value="PROKAR_LIPOPROTEIN"/>
    <property type="match status" value="1"/>
</dbReference>
<dbReference type="Proteomes" id="UP000004690">
    <property type="component" value="Unassembled WGS sequence"/>
</dbReference>
<feature type="domain" description="Deacetylase PdaC" evidence="2">
    <location>
        <begin position="38"/>
        <end position="139"/>
    </location>
</feature>
<dbReference type="eggNOG" id="ENOG502Z967">
    <property type="taxonomic scope" value="Bacteria"/>
</dbReference>
<dbReference type="OrthoDB" id="594879at2"/>
<dbReference type="InterPro" id="IPR021729">
    <property type="entry name" value="DUF3298"/>
</dbReference>
<dbReference type="RefSeq" id="WP_008611132.1">
    <property type="nucleotide sequence ID" value="NZ_JH651379.1"/>
</dbReference>
<keyword evidence="4" id="KW-1185">Reference proteome</keyword>
<dbReference type="Pfam" id="PF13739">
    <property type="entry name" value="PdaC"/>
    <property type="match status" value="1"/>
</dbReference>
<dbReference type="AlphaFoldDB" id="I3C343"/>
<dbReference type="EMBL" id="JH651379">
    <property type="protein sequence ID" value="EIJ38036.1"/>
    <property type="molecule type" value="Genomic_DNA"/>
</dbReference>
<reference evidence="3 4" key="1">
    <citation type="submission" date="2012-02" db="EMBL/GenBank/DDBJ databases">
        <title>Improved High-Quality Draft genome of Joostella marina DSM 19592.</title>
        <authorList>
            <consortium name="US DOE Joint Genome Institute (JGI-PGF)"/>
            <person name="Lucas S."/>
            <person name="Copeland A."/>
            <person name="Lapidus A."/>
            <person name="Bruce D."/>
            <person name="Goodwin L."/>
            <person name="Pitluck S."/>
            <person name="Peters L."/>
            <person name="Chertkov O."/>
            <person name="Ovchinnikova G."/>
            <person name="Kyrpides N."/>
            <person name="Mavromatis K."/>
            <person name="Detter J.C."/>
            <person name="Han C."/>
            <person name="Land M."/>
            <person name="Hauser L."/>
            <person name="Markowitz V."/>
            <person name="Cheng J.-F."/>
            <person name="Hugenholtz P."/>
            <person name="Woyke T."/>
            <person name="Wu D."/>
            <person name="Tindall B."/>
            <person name="Brambilla E."/>
            <person name="Klenk H.-P."/>
            <person name="Eisen J.A."/>
        </authorList>
    </citation>
    <scope>NUCLEOTIDE SEQUENCE [LARGE SCALE GENOMIC DNA]</scope>
    <source>
        <strain evidence="3 4">DSM 19592</strain>
    </source>
</reference>
<dbReference type="Pfam" id="PF11738">
    <property type="entry name" value="DUF3298"/>
    <property type="match status" value="1"/>
</dbReference>
<dbReference type="InterPro" id="IPR037126">
    <property type="entry name" value="PdaC/RsiV-like_sf"/>
</dbReference>
<dbReference type="InterPro" id="IPR025303">
    <property type="entry name" value="PdaC"/>
</dbReference>
<evidence type="ECO:0000313" key="3">
    <source>
        <dbReference type="EMBL" id="EIJ38036.1"/>
    </source>
</evidence>
<protein>
    <recommendedName>
        <fullName evidence="5">DUF3298 domain-containing protein</fullName>
    </recommendedName>
</protein>
<proteinExistence type="predicted"/>
<sequence length="252" mass="28648">MKRFFAIGIILSAVFFTACEKKETLSFVNQNMVNNTCTNCPKVTIDLPQAQPENEITSKINQDINKFVINILNYSEEKTTDSLDAAIEIFRSDYKKLKERFPEDIIPWEATINGTISFQNTLFTSIKIESYIFTGGAHGYGSITFLNYDTKTGKALTAEDLFTDKGAFVDYAEKLFREEEKIKPDANINSTGFMFENDNFHLPNSIGFDEKGIVLIYNPYEISAYADGLTKIEIPLEKATQFMKPEWLSEAH</sequence>
<accession>I3C343</accession>
<gene>
    <name evidence="3" type="ORF">JoomaDRAFT_1015</name>
</gene>
<organism evidence="3 4">
    <name type="scientific">Galbibacter orientalis DSM 19592</name>
    <dbReference type="NCBI Taxonomy" id="926559"/>
    <lineage>
        <taxon>Bacteria</taxon>
        <taxon>Pseudomonadati</taxon>
        <taxon>Bacteroidota</taxon>
        <taxon>Flavobacteriia</taxon>
        <taxon>Flavobacteriales</taxon>
        <taxon>Flavobacteriaceae</taxon>
        <taxon>Galbibacter</taxon>
    </lineage>
</organism>
<dbReference type="HOGENOM" id="CLU_083883_1_1_10"/>
<evidence type="ECO:0000313" key="4">
    <source>
        <dbReference type="Proteomes" id="UP000004690"/>
    </source>
</evidence>
<evidence type="ECO:0000259" key="1">
    <source>
        <dbReference type="Pfam" id="PF11738"/>
    </source>
</evidence>
<name>I3C343_9FLAO</name>
<dbReference type="Gene3D" id="3.90.640.20">
    <property type="entry name" value="Heat-shock cognate protein, ATPase"/>
    <property type="match status" value="1"/>
</dbReference>